<organism evidence="2 3">
    <name type="scientific">Aphanizomenon flos-aquae FACHB-1040</name>
    <dbReference type="NCBI Taxonomy" id="2692887"/>
    <lineage>
        <taxon>Bacteria</taxon>
        <taxon>Bacillati</taxon>
        <taxon>Cyanobacteriota</taxon>
        <taxon>Cyanophyceae</taxon>
        <taxon>Nostocales</taxon>
        <taxon>Aphanizomenonaceae</taxon>
        <taxon>Aphanizomenon</taxon>
    </lineage>
</organism>
<protein>
    <recommendedName>
        <fullName evidence="1">AbiTii domain-containing protein</fullName>
    </recommendedName>
</protein>
<dbReference type="EMBL" id="JACJQT010000013">
    <property type="protein sequence ID" value="MBD2278072.1"/>
    <property type="molecule type" value="Genomic_DNA"/>
</dbReference>
<accession>A0ABR8BTH7</accession>
<evidence type="ECO:0000313" key="3">
    <source>
        <dbReference type="Proteomes" id="UP000606721"/>
    </source>
</evidence>
<comment type="caution">
    <text evidence="2">The sequence shown here is derived from an EMBL/GenBank/DDBJ whole genome shotgun (WGS) entry which is preliminary data.</text>
</comment>
<dbReference type="RefSeq" id="WP_190382629.1">
    <property type="nucleotide sequence ID" value="NZ_JACJQT010000013.1"/>
</dbReference>
<proteinExistence type="predicted"/>
<dbReference type="InterPro" id="IPR041304">
    <property type="entry name" value="AbiTii"/>
</dbReference>
<dbReference type="Proteomes" id="UP000606721">
    <property type="component" value="Unassembled WGS sequence"/>
</dbReference>
<reference evidence="2 3" key="1">
    <citation type="journal article" date="2020" name="ISME J.">
        <title>Comparative genomics reveals insights into cyanobacterial evolution and habitat adaptation.</title>
        <authorList>
            <person name="Chen M.Y."/>
            <person name="Teng W.K."/>
            <person name="Zhao L."/>
            <person name="Hu C.X."/>
            <person name="Zhou Y.K."/>
            <person name="Han B.P."/>
            <person name="Song L.R."/>
            <person name="Shu W.S."/>
        </authorList>
    </citation>
    <scope>NUCLEOTIDE SEQUENCE [LARGE SCALE GENOMIC DNA]</scope>
    <source>
        <strain evidence="2 3">FACHB-1040</strain>
    </source>
</reference>
<feature type="domain" description="AbiTii" evidence="1">
    <location>
        <begin position="27"/>
        <end position="214"/>
    </location>
</feature>
<name>A0ABR8BTH7_APHFL</name>
<sequence>MQSGQNTGNKNNQIISYSNTNSEIINLTKSIETNCCTQGVELPNILRQCISLAHKLDYLPLKIWANHELTGYSDKEQLPSYRILKNQPLYGNLLGNHYGSLVSMKQQPLTLKQDFIEEGEDILHTIKFFQNVADLQAIVDSSDKKSVHFPLPLQISYYLESNTNASIASAYRLVSVNTIVGILDTVKTRILDFTLELQDIYTHLENDTSSQSNMTREEVQAIFQENILKYANTNSSNTINHINVHNSETFTMTQNPGGFSVGRDASGNLFNSQNTGVVAGGDISGTVNNSINQLQTSKSTESLQIAEALKKLLALIETEPNLSSDDKELALEQVAVLADEGQNPKKDSKFKPVKTAIAALKGIASALPPAAELAKEAHHLLPLIKELFGF</sequence>
<evidence type="ECO:0000313" key="2">
    <source>
        <dbReference type="EMBL" id="MBD2278072.1"/>
    </source>
</evidence>
<keyword evidence="3" id="KW-1185">Reference proteome</keyword>
<gene>
    <name evidence="2" type="ORF">H6F99_07050</name>
</gene>
<dbReference type="Pfam" id="PF18864">
    <property type="entry name" value="AbiTii"/>
    <property type="match status" value="1"/>
</dbReference>
<evidence type="ECO:0000259" key="1">
    <source>
        <dbReference type="Pfam" id="PF18864"/>
    </source>
</evidence>